<dbReference type="InterPro" id="IPR006232">
    <property type="entry name" value="Suc6P_hydrolase"/>
</dbReference>
<comment type="caution">
    <text evidence="12">The sequence shown here is derived from an EMBL/GenBank/DDBJ whole genome shotgun (WGS) entry which is preliminary data.</text>
</comment>
<evidence type="ECO:0000259" key="11">
    <source>
        <dbReference type="Pfam" id="PF08244"/>
    </source>
</evidence>
<evidence type="ECO:0000256" key="2">
    <source>
        <dbReference type="ARBA" id="ARBA00009902"/>
    </source>
</evidence>
<dbReference type="Gene3D" id="2.60.120.560">
    <property type="entry name" value="Exo-inulinase, domain 1"/>
    <property type="match status" value="1"/>
</dbReference>
<dbReference type="SUPFAM" id="SSF75005">
    <property type="entry name" value="Arabinanase/levansucrase/invertase"/>
    <property type="match status" value="1"/>
</dbReference>
<dbReference type="Proteomes" id="UP000196475">
    <property type="component" value="Unassembled WGS sequence"/>
</dbReference>
<keyword evidence="9" id="KW-0119">Carbohydrate metabolism</keyword>
<dbReference type="InterPro" id="IPR051214">
    <property type="entry name" value="GH32_Enzymes"/>
</dbReference>
<feature type="domain" description="Glycosyl hydrolase family 32 N-terminal" evidence="10">
    <location>
        <begin position="1"/>
        <end position="301"/>
    </location>
</feature>
<evidence type="ECO:0000256" key="5">
    <source>
        <dbReference type="ARBA" id="ARBA00022801"/>
    </source>
</evidence>
<evidence type="ECO:0000259" key="10">
    <source>
        <dbReference type="Pfam" id="PF00251"/>
    </source>
</evidence>
<keyword evidence="5 8" id="KW-0378">Hydrolase</keyword>
<dbReference type="CDD" id="cd08996">
    <property type="entry name" value="GH32_FFase"/>
    <property type="match status" value="1"/>
</dbReference>
<dbReference type="InterPro" id="IPR013189">
    <property type="entry name" value="Glyco_hydro_32_C"/>
</dbReference>
<dbReference type="InterPro" id="IPR013148">
    <property type="entry name" value="Glyco_hydro_32_N"/>
</dbReference>
<dbReference type="EC" id="3.2.1.26" evidence="3 8"/>
<name>A0A1Y3PK90_9BACI</name>
<dbReference type="UniPathway" id="UPA00238"/>
<feature type="domain" description="Glycosyl hydrolase family 32 C-terminal" evidence="11">
    <location>
        <begin position="325"/>
        <end position="448"/>
    </location>
</feature>
<comment type="pathway">
    <text evidence="1 9">Glycan biosynthesis; sucrose metabolism.</text>
</comment>
<accession>A0A1Y3PK90</accession>
<gene>
    <name evidence="12" type="ORF">BAA01_12330</name>
</gene>
<evidence type="ECO:0000256" key="9">
    <source>
        <dbReference type="RuleBase" id="RU365015"/>
    </source>
</evidence>
<evidence type="ECO:0000256" key="6">
    <source>
        <dbReference type="ARBA" id="ARBA00023295"/>
    </source>
</evidence>
<evidence type="ECO:0000256" key="3">
    <source>
        <dbReference type="ARBA" id="ARBA00012758"/>
    </source>
</evidence>
<comment type="catalytic activity">
    <reaction evidence="8">
        <text>Hydrolysis of terminal non-reducing beta-D-fructofuranoside residues in beta-D-fructofuranosides.</text>
        <dbReference type="EC" id="3.2.1.26"/>
    </reaction>
</comment>
<sequence>MNDPNGFSFFNQEYHLFFQYHPYSSKWGPIHWGHLKSKDLVKWEVLPIALAPDQPYDIDGCFSGSAIEDGGRHVLMYTGHTNPKPDDPSLIRQTVCIAIGDGVTYKKLDSNPVISAAHLPEGASVQDFRDPKLWKKGGRYYAVVGNRASDGSGQILAFHSDNLVDWRYLGTVLRSNHTLGKMWECPDLFELDGKDVLLLSTQFMERNGDFHQNIHSAVYLTGSFDYETGRFEQRTVDQIDFGFDFYAPQTLIDDKGRRILIAWMQMWDRPIPTDVHGHGWAGMMTLPRVLRLERDELYQEPIQEIEHYRRHHVHRHVIFSERYTDLMISGDQIELQVAFKPLDASRFGIKVRKSGREETVMYYETAEERFYLDRTRSGHPIQASPTEADAVKRTVPVPLKNGELSLRIFLDRSSLEIFINGGRRVMSSTIYPIIDGRAIEFFADGKVEMSVDKWDLVVGD</sequence>
<dbReference type="SMART" id="SM00640">
    <property type="entry name" value="Glyco_32"/>
    <property type="match status" value="1"/>
</dbReference>
<dbReference type="GO" id="GO:0004564">
    <property type="term" value="F:beta-fructofuranosidase activity"/>
    <property type="evidence" value="ECO:0007669"/>
    <property type="project" value="UniProtKB-EC"/>
</dbReference>
<dbReference type="Pfam" id="PF08244">
    <property type="entry name" value="Glyco_hydro_32C"/>
    <property type="match status" value="1"/>
</dbReference>
<dbReference type="InterPro" id="IPR023296">
    <property type="entry name" value="Glyco_hydro_beta-prop_sf"/>
</dbReference>
<keyword evidence="9" id="KW-0963">Cytoplasm</keyword>
<dbReference type="EMBL" id="LZRT01000089">
    <property type="protein sequence ID" value="OUM86567.1"/>
    <property type="molecule type" value="Genomic_DNA"/>
</dbReference>
<dbReference type="NCBIfam" id="TIGR01322">
    <property type="entry name" value="scrB_fam"/>
    <property type="match status" value="1"/>
</dbReference>
<dbReference type="Gene3D" id="2.115.10.20">
    <property type="entry name" value="Glycosyl hydrolase domain, family 43"/>
    <property type="match status" value="1"/>
</dbReference>
<evidence type="ECO:0000313" key="12">
    <source>
        <dbReference type="EMBL" id="OUM86567.1"/>
    </source>
</evidence>
<comment type="similarity">
    <text evidence="2 8">Belongs to the glycosyl hydrolase 32 family.</text>
</comment>
<evidence type="ECO:0000256" key="1">
    <source>
        <dbReference type="ARBA" id="ARBA00004914"/>
    </source>
</evidence>
<dbReference type="GO" id="GO:0005737">
    <property type="term" value="C:cytoplasm"/>
    <property type="evidence" value="ECO:0007669"/>
    <property type="project" value="UniProtKB-SubCell"/>
</dbReference>
<dbReference type="PANTHER" id="PTHR43101:SF1">
    <property type="entry name" value="BETA-FRUCTOSIDASE"/>
    <property type="match status" value="1"/>
</dbReference>
<dbReference type="InterPro" id="IPR013320">
    <property type="entry name" value="ConA-like_dom_sf"/>
</dbReference>
<evidence type="ECO:0000256" key="4">
    <source>
        <dbReference type="ARBA" id="ARBA00019623"/>
    </source>
</evidence>
<organism evidence="12 13">
    <name type="scientific">Bacillus thermozeamaize</name>
    <dbReference type="NCBI Taxonomy" id="230954"/>
    <lineage>
        <taxon>Bacteria</taxon>
        <taxon>Bacillati</taxon>
        <taxon>Bacillota</taxon>
        <taxon>Bacilli</taxon>
        <taxon>Bacillales</taxon>
        <taxon>Bacillaceae</taxon>
        <taxon>Bacillus</taxon>
    </lineage>
</organism>
<dbReference type="SUPFAM" id="SSF49899">
    <property type="entry name" value="Concanavalin A-like lectins/glucanases"/>
    <property type="match status" value="1"/>
</dbReference>
<keyword evidence="6 8" id="KW-0326">Glycosidase</keyword>
<evidence type="ECO:0000313" key="13">
    <source>
        <dbReference type="Proteomes" id="UP000196475"/>
    </source>
</evidence>
<dbReference type="PANTHER" id="PTHR43101">
    <property type="entry name" value="BETA-FRUCTOSIDASE"/>
    <property type="match status" value="1"/>
</dbReference>
<comment type="subcellular location">
    <subcellularLocation>
        <location evidence="9">Cytoplasm</location>
    </subcellularLocation>
</comment>
<protein>
    <recommendedName>
        <fullName evidence="4 8">Sucrose-6-phosphate hydrolase</fullName>
        <ecNumber evidence="3 8">3.2.1.26</ecNumber>
    </recommendedName>
    <alternativeName>
        <fullName evidence="7 9">Invertase</fullName>
    </alternativeName>
</protein>
<comment type="function">
    <text evidence="9">Enables the bacterium to metabolize sucrose as a sole carbon source.</text>
</comment>
<evidence type="ECO:0000256" key="7">
    <source>
        <dbReference type="ARBA" id="ARBA00033367"/>
    </source>
</evidence>
<proteinExistence type="inferred from homology"/>
<dbReference type="InterPro" id="IPR001362">
    <property type="entry name" value="Glyco_hydro_32"/>
</dbReference>
<dbReference type="AlphaFoldDB" id="A0A1Y3PK90"/>
<evidence type="ECO:0000256" key="8">
    <source>
        <dbReference type="RuleBase" id="RU362110"/>
    </source>
</evidence>
<reference evidence="13" key="1">
    <citation type="submission" date="2016-06" db="EMBL/GenBank/DDBJ databases">
        <authorList>
            <person name="Nascimento L."/>
            <person name="Pereira R.V."/>
            <person name="Martins L.F."/>
            <person name="Quaggio R.B."/>
            <person name="Silva A.M."/>
            <person name="Setubal J.C."/>
        </authorList>
    </citation>
    <scope>NUCLEOTIDE SEQUENCE [LARGE SCALE GENOMIC DNA]</scope>
</reference>
<dbReference type="Pfam" id="PF00251">
    <property type="entry name" value="Glyco_hydro_32N"/>
    <property type="match status" value="1"/>
</dbReference>
<dbReference type="GO" id="GO:0005985">
    <property type="term" value="P:sucrose metabolic process"/>
    <property type="evidence" value="ECO:0007669"/>
    <property type="project" value="UniProtKB-UniPathway"/>
</dbReference>